<evidence type="ECO:0000256" key="12">
    <source>
        <dbReference type="ARBA" id="ARBA00048800"/>
    </source>
</evidence>
<comment type="catalytic activity">
    <reaction evidence="8">
        <text>13-octadecanoyloxy-octadecanoate + H2O = 13-hydroxy-octadecanoate + octadecanoate + H(+)</text>
        <dbReference type="Rhea" id="RHEA:52084"/>
        <dbReference type="ChEBI" id="CHEBI:15377"/>
        <dbReference type="ChEBI" id="CHEBI:15378"/>
        <dbReference type="ChEBI" id="CHEBI:25629"/>
        <dbReference type="ChEBI" id="CHEBI:136304"/>
        <dbReference type="ChEBI" id="CHEBI:136335"/>
    </reaction>
    <physiologicalReaction direction="left-to-right" evidence="8">
        <dbReference type="Rhea" id="RHEA:52085"/>
    </physiologicalReaction>
</comment>
<gene>
    <name evidence="18" type="ORF">PLXY2_LOCUS14246</name>
</gene>
<feature type="transmembrane region" description="Helical" evidence="17">
    <location>
        <begin position="9"/>
        <end position="28"/>
    </location>
</feature>
<organism evidence="18 19">
    <name type="scientific">Plutella xylostella</name>
    <name type="common">Diamondback moth</name>
    <name type="synonym">Plutella maculipennis</name>
    <dbReference type="NCBI Taxonomy" id="51655"/>
    <lineage>
        <taxon>Eukaryota</taxon>
        <taxon>Metazoa</taxon>
        <taxon>Ecdysozoa</taxon>
        <taxon>Arthropoda</taxon>
        <taxon>Hexapoda</taxon>
        <taxon>Insecta</taxon>
        <taxon>Pterygota</taxon>
        <taxon>Neoptera</taxon>
        <taxon>Endopterygota</taxon>
        <taxon>Lepidoptera</taxon>
        <taxon>Glossata</taxon>
        <taxon>Ditrysia</taxon>
        <taxon>Yponomeutoidea</taxon>
        <taxon>Plutellidae</taxon>
        <taxon>Plutella</taxon>
    </lineage>
</organism>
<comment type="catalytic activity">
    <reaction evidence="10">
        <text>12-octadecanoyloxy-octadecanoate + H2O = 12-hydroxyoctadecanoate + octadecanoate + H(+)</text>
        <dbReference type="Rhea" id="RHEA:52080"/>
        <dbReference type="ChEBI" id="CHEBI:15377"/>
        <dbReference type="ChEBI" id="CHEBI:15378"/>
        <dbReference type="ChEBI" id="CHEBI:25629"/>
        <dbReference type="ChEBI" id="CHEBI:84201"/>
        <dbReference type="ChEBI" id="CHEBI:136330"/>
    </reaction>
    <physiologicalReaction direction="left-to-right" evidence="10">
        <dbReference type="Rhea" id="RHEA:52081"/>
    </physiologicalReaction>
</comment>
<proteinExistence type="inferred from homology"/>
<dbReference type="PANTHER" id="PTHR10989:SF16">
    <property type="entry name" value="AT02829P-RELATED"/>
    <property type="match status" value="1"/>
</dbReference>
<feature type="transmembrane region" description="Helical" evidence="17">
    <location>
        <begin position="165"/>
        <end position="185"/>
    </location>
</feature>
<feature type="transmembrane region" description="Helical" evidence="17">
    <location>
        <begin position="205"/>
        <end position="230"/>
    </location>
</feature>
<name>A0A8S4G8P3_PLUXY</name>
<evidence type="ECO:0000256" key="13">
    <source>
        <dbReference type="ARBA" id="ARBA00049221"/>
    </source>
</evidence>
<comment type="catalytic activity">
    <reaction evidence="11">
        <text>12-(9Z-octadecenoyloxy)-octadecanoate + H2O = 12-hydroxyoctadecanoate + (9Z)-octadecenoate + H(+)</text>
        <dbReference type="Rhea" id="RHEA:52060"/>
        <dbReference type="ChEBI" id="CHEBI:15377"/>
        <dbReference type="ChEBI" id="CHEBI:15378"/>
        <dbReference type="ChEBI" id="CHEBI:30823"/>
        <dbReference type="ChEBI" id="CHEBI:84201"/>
        <dbReference type="ChEBI" id="CHEBI:136302"/>
    </reaction>
    <physiologicalReaction direction="left-to-right" evidence="11">
        <dbReference type="Rhea" id="RHEA:52061"/>
    </physiologicalReaction>
</comment>
<comment type="subcellular location">
    <subcellularLocation>
        <location evidence="2">Endomembrane system</location>
        <topology evidence="2">Multi-pass membrane protein</topology>
    </subcellularLocation>
</comment>
<comment type="catalytic activity">
    <reaction evidence="1">
        <text>9-(9Z-hexadecenoyloxy)-octadecanoate + H2O = (9Z)-hexadecenoate + 9-hydroxy-octadecanoate + H(+)</text>
        <dbReference type="Rhea" id="RHEA:52068"/>
        <dbReference type="ChEBI" id="CHEBI:15377"/>
        <dbReference type="ChEBI" id="CHEBI:15378"/>
        <dbReference type="ChEBI" id="CHEBI:32372"/>
        <dbReference type="ChEBI" id="CHEBI:136286"/>
        <dbReference type="ChEBI" id="CHEBI:136309"/>
    </reaction>
    <physiologicalReaction direction="left-to-right" evidence="1">
        <dbReference type="Rhea" id="RHEA:52069"/>
    </physiologicalReaction>
</comment>
<keyword evidence="5 17" id="KW-1133">Transmembrane helix</keyword>
<comment type="catalytic activity">
    <reaction evidence="12">
        <text>9-(9Z-octadecenoyloxy)-octadecanoate + H2O = 9-hydroxy-octadecanoate + (9Z)-octadecenoate + H(+)</text>
        <dbReference type="Rhea" id="RHEA:52048"/>
        <dbReference type="ChEBI" id="CHEBI:15377"/>
        <dbReference type="ChEBI" id="CHEBI:15378"/>
        <dbReference type="ChEBI" id="CHEBI:30823"/>
        <dbReference type="ChEBI" id="CHEBI:136282"/>
        <dbReference type="ChEBI" id="CHEBI:136286"/>
    </reaction>
    <physiologicalReaction direction="left-to-right" evidence="12">
        <dbReference type="Rhea" id="RHEA:52049"/>
    </physiologicalReaction>
</comment>
<dbReference type="AlphaFoldDB" id="A0A8S4G8P3"/>
<evidence type="ECO:0000313" key="18">
    <source>
        <dbReference type="EMBL" id="CAG9136017.1"/>
    </source>
</evidence>
<reference evidence="18" key="1">
    <citation type="submission" date="2020-11" db="EMBL/GenBank/DDBJ databases">
        <authorList>
            <person name="Whiteford S."/>
        </authorList>
    </citation>
    <scope>NUCLEOTIDE SEQUENCE</scope>
</reference>
<evidence type="ECO:0000256" key="17">
    <source>
        <dbReference type="SAM" id="Phobius"/>
    </source>
</evidence>
<dbReference type="Proteomes" id="UP000653454">
    <property type="component" value="Unassembled WGS sequence"/>
</dbReference>
<comment type="caution">
    <text evidence="18">The sequence shown here is derived from an EMBL/GenBank/DDBJ whole genome shotgun (WGS) entry which is preliminary data.</text>
</comment>
<feature type="transmembrane region" description="Helical" evidence="17">
    <location>
        <begin position="48"/>
        <end position="74"/>
    </location>
</feature>
<comment type="catalytic activity">
    <reaction evidence="9">
        <text>9-hexadecanoyloxy-octadecanoate + H2O = 9-hydroxy-octadecanoate + hexadecanoate + H(+)</text>
        <dbReference type="Rhea" id="RHEA:52052"/>
        <dbReference type="ChEBI" id="CHEBI:7896"/>
        <dbReference type="ChEBI" id="CHEBI:15377"/>
        <dbReference type="ChEBI" id="CHEBI:15378"/>
        <dbReference type="ChEBI" id="CHEBI:83670"/>
        <dbReference type="ChEBI" id="CHEBI:136286"/>
    </reaction>
    <physiologicalReaction direction="left-to-right" evidence="9">
        <dbReference type="Rhea" id="RHEA:52053"/>
    </physiologicalReaction>
</comment>
<evidence type="ECO:0000256" key="1">
    <source>
        <dbReference type="ARBA" id="ARBA00000923"/>
    </source>
</evidence>
<evidence type="ECO:0000256" key="7">
    <source>
        <dbReference type="ARBA" id="ARBA00047368"/>
    </source>
</evidence>
<keyword evidence="4 17" id="KW-0812">Transmembrane</keyword>
<dbReference type="InterPro" id="IPR006838">
    <property type="entry name" value="ADTRP_AIG1"/>
</dbReference>
<evidence type="ECO:0000256" key="3">
    <source>
        <dbReference type="ARBA" id="ARBA00009300"/>
    </source>
</evidence>
<evidence type="ECO:0000256" key="10">
    <source>
        <dbReference type="ARBA" id="ARBA00048680"/>
    </source>
</evidence>
<evidence type="ECO:0000256" key="15">
    <source>
        <dbReference type="ARBA" id="ARBA00049322"/>
    </source>
</evidence>
<dbReference type="Pfam" id="PF04750">
    <property type="entry name" value="Far-17a_AIG1"/>
    <property type="match status" value="1"/>
</dbReference>
<comment type="catalytic activity">
    <reaction evidence="15">
        <text>13-(9Z-hexadecenoyloxy)-octadecanoate + H2O = 13-hydroxy-octadecanoate + (9Z)-hexadecenoate + H(+)</text>
        <dbReference type="Rhea" id="RHEA:52076"/>
        <dbReference type="ChEBI" id="CHEBI:15377"/>
        <dbReference type="ChEBI" id="CHEBI:15378"/>
        <dbReference type="ChEBI" id="CHEBI:32372"/>
        <dbReference type="ChEBI" id="CHEBI:136304"/>
        <dbReference type="ChEBI" id="CHEBI:136315"/>
    </reaction>
    <physiologicalReaction direction="left-to-right" evidence="15">
        <dbReference type="Rhea" id="RHEA:52077"/>
    </physiologicalReaction>
</comment>
<keyword evidence="6 17" id="KW-0472">Membrane</keyword>
<dbReference type="PANTHER" id="PTHR10989">
    <property type="entry name" value="ANDROGEN-INDUCED PROTEIN 1-RELATED"/>
    <property type="match status" value="1"/>
</dbReference>
<feature type="transmembrane region" description="Helical" evidence="17">
    <location>
        <begin position="137"/>
        <end position="153"/>
    </location>
</feature>
<comment type="similarity">
    <text evidence="3">Belongs to the AIG1 family.</text>
</comment>
<evidence type="ECO:0000256" key="14">
    <source>
        <dbReference type="ARBA" id="ARBA00049296"/>
    </source>
</evidence>
<evidence type="ECO:0000256" key="6">
    <source>
        <dbReference type="ARBA" id="ARBA00023136"/>
    </source>
</evidence>
<comment type="catalytic activity">
    <reaction evidence="14">
        <text>13-(9Z-octadecenoyloxy)-octadecanoate + H2O = 13-hydroxy-octadecanoate + (9Z)-octadecenoate + H(+)</text>
        <dbReference type="Rhea" id="RHEA:52064"/>
        <dbReference type="ChEBI" id="CHEBI:15377"/>
        <dbReference type="ChEBI" id="CHEBI:15378"/>
        <dbReference type="ChEBI" id="CHEBI:30823"/>
        <dbReference type="ChEBI" id="CHEBI:136303"/>
        <dbReference type="ChEBI" id="CHEBI:136304"/>
    </reaction>
    <physiologicalReaction direction="left-to-right" evidence="14">
        <dbReference type="Rhea" id="RHEA:52065"/>
    </physiologicalReaction>
</comment>
<dbReference type="GO" id="GO:0016020">
    <property type="term" value="C:membrane"/>
    <property type="evidence" value="ECO:0007669"/>
    <property type="project" value="InterPro"/>
</dbReference>
<protein>
    <submittedName>
        <fullName evidence="18">(diamondback moth) hypothetical protein</fullName>
    </submittedName>
</protein>
<comment type="catalytic activity">
    <reaction evidence="7">
        <text>12-hexadecanoyloxy-octadecanoate + H2O = 12-hydroxyoctadecanoate + hexadecanoate + H(+)</text>
        <dbReference type="Rhea" id="RHEA:52056"/>
        <dbReference type="ChEBI" id="CHEBI:7896"/>
        <dbReference type="ChEBI" id="CHEBI:15377"/>
        <dbReference type="ChEBI" id="CHEBI:15378"/>
        <dbReference type="ChEBI" id="CHEBI:83677"/>
        <dbReference type="ChEBI" id="CHEBI:84201"/>
    </reaction>
    <physiologicalReaction direction="left-to-right" evidence="7">
        <dbReference type="Rhea" id="RHEA:52057"/>
    </physiologicalReaction>
</comment>
<evidence type="ECO:0000256" key="16">
    <source>
        <dbReference type="ARBA" id="ARBA00049428"/>
    </source>
</evidence>
<evidence type="ECO:0000256" key="8">
    <source>
        <dbReference type="ARBA" id="ARBA00047427"/>
    </source>
</evidence>
<comment type="catalytic activity">
    <reaction evidence="13">
        <text>9-octadecanoyloxy-octadecanoate + H2O = 9-hydroxy-octadecanoate + octadecanoate + H(+)</text>
        <dbReference type="Rhea" id="RHEA:52096"/>
        <dbReference type="ChEBI" id="CHEBI:15377"/>
        <dbReference type="ChEBI" id="CHEBI:15378"/>
        <dbReference type="ChEBI" id="CHEBI:25629"/>
        <dbReference type="ChEBI" id="CHEBI:136286"/>
        <dbReference type="ChEBI" id="CHEBI:136373"/>
    </reaction>
    <physiologicalReaction direction="left-to-right" evidence="13">
        <dbReference type="Rhea" id="RHEA:52097"/>
    </physiologicalReaction>
</comment>
<accession>A0A8S4G8P3</accession>
<dbReference type="EMBL" id="CAJHNJ030000121">
    <property type="protein sequence ID" value="CAG9136017.1"/>
    <property type="molecule type" value="Genomic_DNA"/>
</dbReference>
<comment type="catalytic activity">
    <reaction evidence="16">
        <text>12-(9Z-hexadecenoyloxy)-octadecanoate + H2O = 12-hydroxyoctadecanoate + (9Z)-hexadecenoate + H(+)</text>
        <dbReference type="Rhea" id="RHEA:52072"/>
        <dbReference type="ChEBI" id="CHEBI:15377"/>
        <dbReference type="ChEBI" id="CHEBI:15378"/>
        <dbReference type="ChEBI" id="CHEBI:32372"/>
        <dbReference type="ChEBI" id="CHEBI:84201"/>
        <dbReference type="ChEBI" id="CHEBI:136312"/>
    </reaction>
    <physiologicalReaction direction="left-to-right" evidence="16">
        <dbReference type="Rhea" id="RHEA:52073"/>
    </physiologicalReaction>
</comment>
<evidence type="ECO:0000256" key="9">
    <source>
        <dbReference type="ARBA" id="ARBA00047863"/>
    </source>
</evidence>
<feature type="transmembrane region" description="Helical" evidence="17">
    <location>
        <begin position="95"/>
        <end position="117"/>
    </location>
</feature>
<evidence type="ECO:0000313" key="19">
    <source>
        <dbReference type="Proteomes" id="UP000653454"/>
    </source>
</evidence>
<sequence>MAVLHYVRMFAYTATIVVHVTNIAYMIAAHDLKTHEDENVRIFGSLQFRYFTCWNFFLQIVFSITGLTSDYLELKNQKNKTYAVPRYLRGFRETLFSGVLWPSTFLVFTLFWTLFLYDRELILPPFVDKVLTRTSNHIIHTFIVPVVLWEIVFRPRNVPKNHRKNILHLVFHMMLYLSVLLYTYYERGIWIYPIFKILYKTIYFPVLILIIVFACLGFYHMQWIIVRILWNKETSKRKTKKIS</sequence>
<evidence type="ECO:0000256" key="2">
    <source>
        <dbReference type="ARBA" id="ARBA00004127"/>
    </source>
</evidence>
<evidence type="ECO:0000256" key="5">
    <source>
        <dbReference type="ARBA" id="ARBA00022989"/>
    </source>
</evidence>
<evidence type="ECO:0000256" key="4">
    <source>
        <dbReference type="ARBA" id="ARBA00022692"/>
    </source>
</evidence>
<keyword evidence="19" id="KW-1185">Reference proteome</keyword>
<evidence type="ECO:0000256" key="11">
    <source>
        <dbReference type="ARBA" id="ARBA00048701"/>
    </source>
</evidence>
<dbReference type="GO" id="GO:0012505">
    <property type="term" value="C:endomembrane system"/>
    <property type="evidence" value="ECO:0007669"/>
    <property type="project" value="UniProtKB-SubCell"/>
</dbReference>